<comment type="caution">
    <text evidence="1">The sequence shown here is derived from an EMBL/GenBank/DDBJ whole genome shotgun (WGS) entry which is preliminary data.</text>
</comment>
<accession>A0A4R6U6W0</accession>
<dbReference type="AlphaFoldDB" id="A0A4R6U6W0"/>
<evidence type="ECO:0000313" key="2">
    <source>
        <dbReference type="Proteomes" id="UP000295632"/>
    </source>
</evidence>
<protein>
    <submittedName>
        <fullName evidence="1">Uncharacterized protein</fullName>
    </submittedName>
</protein>
<sequence length="64" mass="7637">MFLYTMKLTGHFAWDEVPPFQFSKKDKKDQEAKDLQTDKMAKELTPHIDPEMLELIRKLAKKKK</sequence>
<reference evidence="1 2" key="1">
    <citation type="submission" date="2019-03" db="EMBL/GenBank/DDBJ databases">
        <title>Genomic Encyclopedia of Type Strains, Phase IV (KMG-IV): sequencing the most valuable type-strain genomes for metagenomic binning, comparative biology and taxonomic classification.</title>
        <authorList>
            <person name="Goeker M."/>
        </authorList>
    </citation>
    <scope>NUCLEOTIDE SEQUENCE [LARGE SCALE GENOMIC DNA]</scope>
    <source>
        <strain evidence="1 2">DSM 28697</strain>
    </source>
</reference>
<dbReference type="EMBL" id="SNYJ01000009">
    <property type="protein sequence ID" value="TDQ38774.1"/>
    <property type="molecule type" value="Genomic_DNA"/>
</dbReference>
<dbReference type="RefSeq" id="WP_133580822.1">
    <property type="nucleotide sequence ID" value="NZ_SNYJ01000009.1"/>
</dbReference>
<gene>
    <name evidence="1" type="ORF">EV213_109143</name>
</gene>
<keyword evidence="2" id="KW-1185">Reference proteome</keyword>
<proteinExistence type="predicted"/>
<name>A0A4R6U6W0_9BACI</name>
<dbReference type="Proteomes" id="UP000295632">
    <property type="component" value="Unassembled WGS sequence"/>
</dbReference>
<organism evidence="1 2">
    <name type="scientific">Aureibacillus halotolerans</name>
    <dbReference type="NCBI Taxonomy" id="1508390"/>
    <lineage>
        <taxon>Bacteria</taxon>
        <taxon>Bacillati</taxon>
        <taxon>Bacillota</taxon>
        <taxon>Bacilli</taxon>
        <taxon>Bacillales</taxon>
        <taxon>Bacillaceae</taxon>
        <taxon>Aureibacillus</taxon>
    </lineage>
</organism>
<evidence type="ECO:0000313" key="1">
    <source>
        <dbReference type="EMBL" id="TDQ38774.1"/>
    </source>
</evidence>